<dbReference type="InterPro" id="IPR056490">
    <property type="entry name" value="Rcc01698_C"/>
</dbReference>
<evidence type="ECO:0000259" key="1">
    <source>
        <dbReference type="Pfam" id="PF13550"/>
    </source>
</evidence>
<gene>
    <name evidence="3" type="ORF">H3309_02505</name>
</gene>
<dbReference type="AlphaFoldDB" id="A0A7G5IJ52"/>
<dbReference type="Pfam" id="PF13550">
    <property type="entry name" value="Phage-tail_3"/>
    <property type="match status" value="1"/>
</dbReference>
<dbReference type="EMBL" id="CP059851">
    <property type="protein sequence ID" value="QMW23394.1"/>
    <property type="molecule type" value="Genomic_DNA"/>
</dbReference>
<dbReference type="RefSeq" id="WP_182297202.1">
    <property type="nucleotide sequence ID" value="NZ_CP059851.1"/>
</dbReference>
<dbReference type="InterPro" id="IPR032876">
    <property type="entry name" value="J_dom"/>
</dbReference>
<protein>
    <recommendedName>
        <fullName evidence="5">Tip attachment protein J domain-containing protein</fullName>
    </recommendedName>
</protein>
<organism evidence="3 4">
    <name type="scientific">Sandaracinobacteroides saxicola</name>
    <dbReference type="NCBI Taxonomy" id="2759707"/>
    <lineage>
        <taxon>Bacteria</taxon>
        <taxon>Pseudomonadati</taxon>
        <taxon>Pseudomonadota</taxon>
        <taxon>Alphaproteobacteria</taxon>
        <taxon>Sphingomonadales</taxon>
        <taxon>Sphingosinicellaceae</taxon>
        <taxon>Sandaracinobacteroides</taxon>
    </lineage>
</organism>
<evidence type="ECO:0008006" key="5">
    <source>
        <dbReference type="Google" id="ProtNLM"/>
    </source>
</evidence>
<feature type="domain" description="Tip attachment protein J" evidence="1">
    <location>
        <begin position="275"/>
        <end position="369"/>
    </location>
</feature>
<keyword evidence="4" id="KW-1185">Reference proteome</keyword>
<feature type="domain" description="Rcc01698-like C-terminal" evidence="2">
    <location>
        <begin position="462"/>
        <end position="552"/>
    </location>
</feature>
<name>A0A7G5IJ52_9SPHN</name>
<dbReference type="KEGG" id="sand:H3309_02505"/>
<evidence type="ECO:0000313" key="4">
    <source>
        <dbReference type="Proteomes" id="UP000515292"/>
    </source>
</evidence>
<dbReference type="Pfam" id="PF23666">
    <property type="entry name" value="Rcc01698_C"/>
    <property type="match status" value="1"/>
</dbReference>
<evidence type="ECO:0000259" key="2">
    <source>
        <dbReference type="Pfam" id="PF23666"/>
    </source>
</evidence>
<accession>A0A7G5IJ52</accession>
<sequence length="701" mass="72568">MATLVLTAAGQAVAGPLGAVLGQSLGSGLDSALFGGGRGAAVAQVQQSLYGAPIPRVFGRARVAGNLVWMAERPAAPVRGGKGVPTPGVRQSFAVVIARGEIRDIGRVWADGQLLRDAAGVWAVPVRWRLYRGGETQDIDARIAAEREVTGGYRGLAYALFEELDLGPWGNRIPNLSFEVMGADGAPGDWAARLGEEAGVTVTADAGAAATGFVADGALAEAVPTLALLGGLQPLAAVDGARLCDGARLWRVPAGEVDAVAGDAGLPMQRLRGGGAVGDVLVVHADPTRDYQAGSQRVAGVGRGPARTLESGACLSGAEARALAMRVALRESGARERLRLSLGWRWLGIRPGDHLRVGDRETRWRVVQVTLVGMILELDCVRDDARARVPEVVHDSGAVAPQVVMPPVAGWARGVELPFVPGRAAALWVLDGPAQGSARYVRVRNAASDRVTGQGWRQGGAARGSLLAALPPGPETMWDEAALLDVQLAEGAVPEARAALAVLEGDNLLWVGGEVLQYRRVTALGGGRWRLQGLLRGRMLTPATAHAAGSEVLLFALDDLADSGVGGDATGAAMTVEVLDSVGAVVSGPPLTLQGLALAPLAPAHLSVQRTAEGGLLLRWVARDRSATDWQGVAATSGPWRVMLAVDGGVVVERRCDSCALGMSAAELGGPLAEAVGAMVMVEALGVGPEAFRTAWRRVRL</sequence>
<reference evidence="3 4" key="1">
    <citation type="submission" date="2020-07" db="EMBL/GenBank/DDBJ databases">
        <title>Complete genome sequence for Sandaracinobacter sp. M6.</title>
        <authorList>
            <person name="Tang Y."/>
            <person name="Liu Q."/>
            <person name="Guo Z."/>
            <person name="Lei P."/>
            <person name="Huang B."/>
        </authorList>
    </citation>
    <scope>NUCLEOTIDE SEQUENCE [LARGE SCALE GENOMIC DNA]</scope>
    <source>
        <strain evidence="3 4">M6</strain>
    </source>
</reference>
<evidence type="ECO:0000313" key="3">
    <source>
        <dbReference type="EMBL" id="QMW23394.1"/>
    </source>
</evidence>
<dbReference type="Proteomes" id="UP000515292">
    <property type="component" value="Chromosome"/>
</dbReference>
<proteinExistence type="predicted"/>